<sequence>MPTDRQASPERALSKADEVAGLVMRRFEELPRKRKPAVRDTGVREWTTLSGIVAEREGEMRCICLATGVKCLPASKVRVANGNGIHDWHAEVLAMRALNHFLLTECRAILESPAYDSFVVTRGAAGGRWPFEVRAGVRLYMYASEAPCGDASMELTMSAQEDPTPWSIPPPPSTTTPATAEADADADAPPAPSLPGREYFSRLGIVRRKPSRPDAPPSLSKSCSDKLALWQATSLLSSLTSLLVAPAGAYLSGIVVPEPSFVPAAFARCFVDRMAPLRASMAKEEERAGGYSYAEMEPLTTRLPFEFSRQSGDAPATSMAPCNVSAVWTPVLEEGLVGGVLQGKKAFADRGASAVSRRGMWVLAREVAGALAACGGDAGPTEALAARSYGELKATGLLEGRRRVKRMAREEALKGWVRNTGGEEFGLEVS</sequence>
<dbReference type="SMART" id="SM00552">
    <property type="entry name" value="ADEAMc"/>
    <property type="match status" value="1"/>
</dbReference>
<proteinExistence type="predicted"/>
<dbReference type="Proteomes" id="UP001187682">
    <property type="component" value="Unassembled WGS sequence"/>
</dbReference>
<dbReference type="GO" id="GO:0043829">
    <property type="term" value="F:tRNA-specific adenosine-37 deaminase activity"/>
    <property type="evidence" value="ECO:0007669"/>
    <property type="project" value="TreeGrafter"/>
</dbReference>
<keyword evidence="4" id="KW-1185">Reference proteome</keyword>
<protein>
    <submittedName>
        <fullName evidence="3">Related to tRNA-specific adenosine deaminase 1</fullName>
    </submittedName>
</protein>
<evidence type="ECO:0000259" key="2">
    <source>
        <dbReference type="PROSITE" id="PS50141"/>
    </source>
</evidence>
<evidence type="ECO:0000313" key="4">
    <source>
        <dbReference type="Proteomes" id="UP001187682"/>
    </source>
</evidence>
<comment type="caution">
    <text evidence="3">The sequence shown here is derived from an EMBL/GenBank/DDBJ whole genome shotgun (WGS) entry which is preliminary data.</text>
</comment>
<dbReference type="InterPro" id="IPR002466">
    <property type="entry name" value="A_deamin"/>
</dbReference>
<dbReference type="AlphaFoldDB" id="A0AAE8ST69"/>
<dbReference type="InterPro" id="IPR042935">
    <property type="entry name" value="Tad1"/>
</dbReference>
<gene>
    <name evidence="3" type="ORF">DNG_03028</name>
</gene>
<dbReference type="PANTHER" id="PTHR47803">
    <property type="entry name" value="TRNA-SPECIFIC ADENOSINE DEAMINASE 1"/>
    <property type="match status" value="1"/>
</dbReference>
<organism evidence="3 4">
    <name type="scientific">Cephalotrichum gorgonifer</name>
    <dbReference type="NCBI Taxonomy" id="2041049"/>
    <lineage>
        <taxon>Eukaryota</taxon>
        <taxon>Fungi</taxon>
        <taxon>Dikarya</taxon>
        <taxon>Ascomycota</taxon>
        <taxon>Pezizomycotina</taxon>
        <taxon>Sordariomycetes</taxon>
        <taxon>Hypocreomycetidae</taxon>
        <taxon>Microascales</taxon>
        <taxon>Microascaceae</taxon>
        <taxon>Cephalotrichum</taxon>
    </lineage>
</organism>
<dbReference type="PANTHER" id="PTHR47803:SF1">
    <property type="entry name" value="TRNA-SPECIFIC ADENOSINE DEAMINASE 1"/>
    <property type="match status" value="1"/>
</dbReference>
<reference evidence="3" key="1">
    <citation type="submission" date="2018-03" db="EMBL/GenBank/DDBJ databases">
        <authorList>
            <person name="Guldener U."/>
        </authorList>
    </citation>
    <scope>NUCLEOTIDE SEQUENCE</scope>
</reference>
<name>A0AAE8ST69_9PEZI</name>
<dbReference type="GO" id="GO:0003723">
    <property type="term" value="F:RNA binding"/>
    <property type="evidence" value="ECO:0007669"/>
    <property type="project" value="InterPro"/>
</dbReference>
<dbReference type="PROSITE" id="PS50141">
    <property type="entry name" value="A_DEAMIN_EDITASE"/>
    <property type="match status" value="1"/>
</dbReference>
<feature type="region of interest" description="Disordered" evidence="1">
    <location>
        <begin position="159"/>
        <end position="197"/>
    </location>
</feature>
<dbReference type="GO" id="GO:0002100">
    <property type="term" value="P:tRNA wobble adenosine to inosine editing"/>
    <property type="evidence" value="ECO:0007669"/>
    <property type="project" value="InterPro"/>
</dbReference>
<dbReference type="Pfam" id="PF02137">
    <property type="entry name" value="A_deamin"/>
    <property type="match status" value="1"/>
</dbReference>
<dbReference type="EMBL" id="ONZQ02000003">
    <property type="protein sequence ID" value="SPO00179.1"/>
    <property type="molecule type" value="Genomic_DNA"/>
</dbReference>
<feature type="domain" description="A to I editase" evidence="2">
    <location>
        <begin position="64"/>
        <end position="394"/>
    </location>
</feature>
<evidence type="ECO:0000256" key="1">
    <source>
        <dbReference type="SAM" id="MobiDB-lite"/>
    </source>
</evidence>
<accession>A0AAE8ST69</accession>
<evidence type="ECO:0000313" key="3">
    <source>
        <dbReference type="EMBL" id="SPO00179.1"/>
    </source>
</evidence>